<sequence length="986" mass="110808">MRKQFVWITGLFFLFTLWLPLSWAETGWLPLAQTIRKSEKDPRQYQAIKLDNGMTVLLVSDPQATKSLASLALPVGSLEDPDNQLGLAHYLEHMVLMGSKRYPQPEALAEFLKKHGGSHNASTASYRTAFYLEVENDALQPAVDRLADAIAEPLLDPVNADRERHAVNAEMTMARSRDGHRMAQVGAETLNPAHPSSRFSGGNLDTLSDKPGGKLHDELVKFYQRYYSANLMKGVIYSNRPLAALATLAAETFGRIANHDASVAPITVPVTTEKQRGIMIHYVPAQPRKQLRIEFRVADNSQAFRSKTDTYISYLIGNRSQNTLSDWLQKEGLVESIGAGSDPVIDRNGGVFTISASLTDKGLAQRDEVIAAIFNYLQLVRREGIQQRYFDEIAHVLDLDFRYPSISRDMDYIEWLVDTMLRVPVEHTLDAVYLADRYDPQAIAERLDYMTPQNARIWIISPNEPHNKVAYFVGAPYEVKKVSAETFSRWQKLEQKISLTLPAINPYIPDDFSLIKADTGITHPKMLLQQPGLRVLYMPSRYFADEPKADITLLLRNKEARSTARNQVLFALNDYLAGLALDELSYQASVGGISFSTTSNDGLVINANGFTQHLPQLLLALVDGYSSFTSTEEQFQQAKSWYLEQLASAEKAKAFEQAMQPIQALSQVPYTERSERRNLLKDISLQDVARYRQDLLQKATPEMLVVGNLRPERVTELAQTLKTRLNSGGETLWRSDDVQIDKTQLANLQRPGSSTDSALAAVYVPTGYGEIQSMAFSSVLGQIIQPWFYNQLRTEEQLGYAVFAFPISVGRQWGVGFLLQSNSKQPAYLYPRYQDFYQKAQTRLREMKAEDFAQYKQGVINELSQRPQTLDEEVGRFTNDLDRENFAFDTREKLIAEIKRLTVAQLADFFHQALKPEGLAVLSQISGSHHGKLEYAAPRGWHTYADASSLQKTLPLQQAPAMSATPESTQQPSPDTGAPVSKDEPK</sequence>
<dbReference type="PANTHER" id="PTHR43690">
    <property type="entry name" value="NARDILYSIN"/>
    <property type="match status" value="1"/>
</dbReference>
<feature type="domain" description="Coenzyme PQQ synthesis protein F-like C-terminal lobe" evidence="19">
    <location>
        <begin position="779"/>
        <end position="877"/>
    </location>
</feature>
<accession>A0A421DQM7</accession>
<evidence type="ECO:0000256" key="1">
    <source>
        <dbReference type="ARBA" id="ARBA00001947"/>
    </source>
</evidence>
<evidence type="ECO:0000256" key="7">
    <source>
        <dbReference type="ARBA" id="ARBA00022723"/>
    </source>
</evidence>
<evidence type="ECO:0000256" key="2">
    <source>
        <dbReference type="ARBA" id="ARBA00002184"/>
    </source>
</evidence>
<dbReference type="PANTHER" id="PTHR43690:SF18">
    <property type="entry name" value="INSULIN-DEGRADING ENZYME-RELATED"/>
    <property type="match status" value="1"/>
</dbReference>
<keyword evidence="6" id="KW-0645">Protease</keyword>
<evidence type="ECO:0000313" key="20">
    <source>
        <dbReference type="EMBL" id="RLM25892.1"/>
    </source>
</evidence>
<dbReference type="AlphaFoldDB" id="A0A421DQM7"/>
<dbReference type="GO" id="GO:0046872">
    <property type="term" value="F:metal ion binding"/>
    <property type="evidence" value="ECO:0007669"/>
    <property type="project" value="UniProtKB-KW"/>
</dbReference>
<dbReference type="EC" id="3.4.24.55" evidence="4"/>
<feature type="compositionally biased region" description="Polar residues" evidence="15">
    <location>
        <begin position="965"/>
        <end position="974"/>
    </location>
</feature>
<comment type="function">
    <text evidence="2">Endopeptidase that degrades small peptides of less than 7 kDa, such as glucagon and insulin.</text>
</comment>
<dbReference type="Pfam" id="PF00675">
    <property type="entry name" value="Peptidase_M16"/>
    <property type="match status" value="1"/>
</dbReference>
<evidence type="ECO:0000256" key="4">
    <source>
        <dbReference type="ARBA" id="ARBA00012449"/>
    </source>
</evidence>
<evidence type="ECO:0000256" key="15">
    <source>
        <dbReference type="SAM" id="MobiDB-lite"/>
    </source>
</evidence>
<name>A0A421DQM7_9GAMM</name>
<evidence type="ECO:0000259" key="16">
    <source>
        <dbReference type="Pfam" id="PF00675"/>
    </source>
</evidence>
<dbReference type="InterPro" id="IPR054734">
    <property type="entry name" value="PqqF-like_C_4"/>
</dbReference>
<feature type="compositionally biased region" description="Polar residues" evidence="15">
    <location>
        <begin position="197"/>
        <end position="206"/>
    </location>
</feature>
<dbReference type="InterPro" id="IPR050626">
    <property type="entry name" value="Peptidase_M16"/>
</dbReference>
<dbReference type="InterPro" id="IPR007863">
    <property type="entry name" value="Peptidase_M16_C"/>
</dbReference>
<evidence type="ECO:0000256" key="9">
    <source>
        <dbReference type="ARBA" id="ARBA00022833"/>
    </source>
</evidence>
<evidence type="ECO:0000256" key="10">
    <source>
        <dbReference type="ARBA" id="ARBA00023049"/>
    </source>
</evidence>
<dbReference type="InterPro" id="IPR011765">
    <property type="entry name" value="Pept_M16_N"/>
</dbReference>
<dbReference type="InterPro" id="IPR011249">
    <property type="entry name" value="Metalloenz_LuxS/M16"/>
</dbReference>
<feature type="domain" description="Peptidase M16 middle/third" evidence="18">
    <location>
        <begin position="401"/>
        <end position="675"/>
    </location>
</feature>
<evidence type="ECO:0000256" key="6">
    <source>
        <dbReference type="ARBA" id="ARBA00022670"/>
    </source>
</evidence>
<dbReference type="RefSeq" id="WP_121574340.1">
    <property type="nucleotide sequence ID" value="NZ_MJLZ01000010.1"/>
</dbReference>
<gene>
    <name evidence="20" type="ORF">BIY29_06300</name>
</gene>
<evidence type="ECO:0000259" key="19">
    <source>
        <dbReference type="Pfam" id="PF22456"/>
    </source>
</evidence>
<dbReference type="Gene3D" id="3.30.830.10">
    <property type="entry name" value="Metalloenzyme, LuxS/M16 peptidase-like"/>
    <property type="match status" value="4"/>
</dbReference>
<evidence type="ECO:0000256" key="12">
    <source>
        <dbReference type="ARBA" id="ARBA00031184"/>
    </source>
</evidence>
<dbReference type="PROSITE" id="PS00143">
    <property type="entry name" value="INSULINASE"/>
    <property type="match status" value="1"/>
</dbReference>
<keyword evidence="8" id="KW-0378">Hydrolase</keyword>
<evidence type="ECO:0000259" key="17">
    <source>
        <dbReference type="Pfam" id="PF05193"/>
    </source>
</evidence>
<keyword evidence="7" id="KW-0479">Metal-binding</keyword>
<evidence type="ECO:0000256" key="5">
    <source>
        <dbReference type="ARBA" id="ARBA00017565"/>
    </source>
</evidence>
<evidence type="ECO:0000256" key="11">
    <source>
        <dbReference type="ARBA" id="ARBA00029597"/>
    </source>
</evidence>
<dbReference type="Pfam" id="PF05193">
    <property type="entry name" value="Peptidase_M16_C"/>
    <property type="match status" value="1"/>
</dbReference>
<evidence type="ECO:0000256" key="13">
    <source>
        <dbReference type="ARBA" id="ARBA00033450"/>
    </source>
</evidence>
<evidence type="ECO:0000256" key="3">
    <source>
        <dbReference type="ARBA" id="ARBA00007261"/>
    </source>
</evidence>
<proteinExistence type="inferred from homology"/>
<feature type="region of interest" description="Disordered" evidence="15">
    <location>
        <begin position="955"/>
        <end position="986"/>
    </location>
</feature>
<comment type="cofactor">
    <cofactor evidence="1">
        <name>Zn(2+)</name>
        <dbReference type="ChEBI" id="CHEBI:29105"/>
    </cofactor>
</comment>
<dbReference type="Pfam" id="PF22456">
    <property type="entry name" value="PqqF-like_C_4"/>
    <property type="match status" value="1"/>
</dbReference>
<dbReference type="InterPro" id="IPR001431">
    <property type="entry name" value="Pept_M16_Zn_BS"/>
</dbReference>
<dbReference type="Pfam" id="PF16187">
    <property type="entry name" value="Peptidase_M16_M"/>
    <property type="match status" value="1"/>
</dbReference>
<reference evidence="20 21" key="1">
    <citation type="submission" date="2016-09" db="EMBL/GenBank/DDBJ databases">
        <authorList>
            <person name="Doonan J."/>
            <person name="Pachebat J.A."/>
            <person name="Golyshin P.N."/>
            <person name="Denman S."/>
            <person name="Mcdonald J.E."/>
        </authorList>
    </citation>
    <scope>NUCLEOTIDE SEQUENCE [LARGE SCALE GENOMIC DNA]</scope>
    <source>
        <strain evidence="20 21">NCPPB 3934</strain>
    </source>
</reference>
<keyword evidence="10" id="KW-0482">Metalloprotease</keyword>
<keyword evidence="21" id="KW-1185">Reference proteome</keyword>
<protein>
    <recommendedName>
        <fullName evidence="5">Protease 3</fullName>
        <ecNumber evidence="4">3.4.24.55</ecNumber>
    </recommendedName>
    <alternativeName>
        <fullName evidence="13">Pitrilysin</fullName>
    </alternativeName>
    <alternativeName>
        <fullName evidence="12">Protease III</fullName>
    </alternativeName>
    <alternativeName>
        <fullName evidence="11">Protease pi</fullName>
    </alternativeName>
</protein>
<feature type="domain" description="Peptidase M16 N-terminal" evidence="16">
    <location>
        <begin position="56"/>
        <end position="192"/>
    </location>
</feature>
<dbReference type="Proteomes" id="UP000285648">
    <property type="component" value="Unassembled WGS sequence"/>
</dbReference>
<organism evidence="20 21">
    <name type="scientific">Brenneria alni</name>
    <dbReference type="NCBI Taxonomy" id="71656"/>
    <lineage>
        <taxon>Bacteria</taxon>
        <taxon>Pseudomonadati</taxon>
        <taxon>Pseudomonadota</taxon>
        <taxon>Gammaproteobacteria</taxon>
        <taxon>Enterobacterales</taxon>
        <taxon>Pectobacteriaceae</taxon>
        <taxon>Brenneria</taxon>
    </lineage>
</organism>
<dbReference type="EMBL" id="MJLZ01000010">
    <property type="protein sequence ID" value="RLM25892.1"/>
    <property type="molecule type" value="Genomic_DNA"/>
</dbReference>
<comment type="similarity">
    <text evidence="3 14">Belongs to the peptidase M16 family.</text>
</comment>
<evidence type="ECO:0000256" key="8">
    <source>
        <dbReference type="ARBA" id="ARBA00022801"/>
    </source>
</evidence>
<dbReference type="FunFam" id="3.30.830.10:FF:000012">
    <property type="entry name" value="Protease 3"/>
    <property type="match status" value="1"/>
</dbReference>
<comment type="caution">
    <text evidence="20">The sequence shown here is derived from an EMBL/GenBank/DDBJ whole genome shotgun (WGS) entry which is preliminary data.</text>
</comment>
<evidence type="ECO:0000256" key="14">
    <source>
        <dbReference type="RuleBase" id="RU004447"/>
    </source>
</evidence>
<evidence type="ECO:0000313" key="21">
    <source>
        <dbReference type="Proteomes" id="UP000285648"/>
    </source>
</evidence>
<dbReference type="SUPFAM" id="SSF63411">
    <property type="entry name" value="LuxS/MPP-like metallohydrolase"/>
    <property type="match status" value="4"/>
</dbReference>
<evidence type="ECO:0000259" key="18">
    <source>
        <dbReference type="Pfam" id="PF16187"/>
    </source>
</evidence>
<dbReference type="GO" id="GO:0005737">
    <property type="term" value="C:cytoplasm"/>
    <property type="evidence" value="ECO:0007669"/>
    <property type="project" value="UniProtKB-ARBA"/>
</dbReference>
<dbReference type="InterPro" id="IPR032632">
    <property type="entry name" value="Peptidase_M16_M"/>
</dbReference>
<dbReference type="NCBIfam" id="NF011681">
    <property type="entry name" value="PRK15101.1"/>
    <property type="match status" value="1"/>
</dbReference>
<dbReference type="GO" id="GO:0006508">
    <property type="term" value="P:proteolysis"/>
    <property type="evidence" value="ECO:0007669"/>
    <property type="project" value="UniProtKB-KW"/>
</dbReference>
<feature type="domain" description="Peptidase M16 C-terminal" evidence="17">
    <location>
        <begin position="216"/>
        <end position="395"/>
    </location>
</feature>
<keyword evidence="9" id="KW-0862">Zinc</keyword>
<dbReference type="OrthoDB" id="9811314at2"/>
<dbReference type="GO" id="GO:0004222">
    <property type="term" value="F:metalloendopeptidase activity"/>
    <property type="evidence" value="ECO:0007669"/>
    <property type="project" value="UniProtKB-EC"/>
</dbReference>
<feature type="region of interest" description="Disordered" evidence="15">
    <location>
        <begin position="191"/>
        <end position="210"/>
    </location>
</feature>